<dbReference type="RefSeq" id="XP_052756811.1">
    <property type="nucleotide sequence ID" value="XM_052900851.1"/>
</dbReference>
<gene>
    <name evidence="2" type="primary">LOC128202030</name>
</gene>
<organism evidence="1 2">
    <name type="scientific">Galleria mellonella</name>
    <name type="common">Greater wax moth</name>
    <dbReference type="NCBI Taxonomy" id="7137"/>
    <lineage>
        <taxon>Eukaryota</taxon>
        <taxon>Metazoa</taxon>
        <taxon>Ecdysozoa</taxon>
        <taxon>Arthropoda</taxon>
        <taxon>Hexapoda</taxon>
        <taxon>Insecta</taxon>
        <taxon>Pterygota</taxon>
        <taxon>Neoptera</taxon>
        <taxon>Endopterygota</taxon>
        <taxon>Lepidoptera</taxon>
        <taxon>Glossata</taxon>
        <taxon>Ditrysia</taxon>
        <taxon>Pyraloidea</taxon>
        <taxon>Pyralidae</taxon>
        <taxon>Galleriinae</taxon>
        <taxon>Galleria</taxon>
    </lineage>
</organism>
<keyword evidence="1" id="KW-1185">Reference proteome</keyword>
<reference evidence="2" key="1">
    <citation type="submission" date="2025-08" db="UniProtKB">
        <authorList>
            <consortium name="RefSeq"/>
        </authorList>
    </citation>
    <scope>IDENTIFICATION</scope>
    <source>
        <tissue evidence="2">Whole larvae</tissue>
    </source>
</reference>
<protein>
    <submittedName>
        <fullName evidence="2">Uncharacterized protein LOC128202030</fullName>
    </submittedName>
</protein>
<accession>A0ABM3MZP2</accession>
<proteinExistence type="predicted"/>
<dbReference type="PANTHER" id="PTHR10773">
    <property type="entry name" value="DNA-DIRECTED RNA POLYMERASES I, II, AND III SUBUNIT RPABC2"/>
    <property type="match status" value="1"/>
</dbReference>
<evidence type="ECO:0000313" key="1">
    <source>
        <dbReference type="Proteomes" id="UP001652740"/>
    </source>
</evidence>
<dbReference type="PANTHER" id="PTHR10773:SF19">
    <property type="match status" value="1"/>
</dbReference>
<dbReference type="GeneID" id="128202030"/>
<evidence type="ECO:0000313" key="2">
    <source>
        <dbReference type="RefSeq" id="XP_052756811.1"/>
    </source>
</evidence>
<sequence>MINEEQRARILRQFNSFANRYDQDNYLSGLIIVSNVRRRRPRVGEENAKLHNKSYSYKIRMIGDDTYELPVCRKAFISLHGITGRRLQFLQKSLTEYGVVQKDKRGKHVKKKLSKQTIDLMYKQIDTLKTINGKKGHYNLRESQKIYLSDELNLSKIHKMYNENNPNNRVSYETYRNFFNKNFNISFGYPRVDTCSTCDEFQAEKKHLEIKIAPLPDGQEKSQILSQLRRLEIENLAHKKRAEVFYDKKRKARLTARQDVTTVAIAMDFSKNLSVPNITTNDVYYKRQLSYFMFNIHVLADSSSYFFAYDESIGKKGSDDVASHLFHFIFNKMELQVKSLIIFCDSCGGQNKNYTIFRLLHYIVHCCNRLELVTVIFPIRGHSYMECDRNMAYINQKARIELPEEWAEHMRGARQKPKPFDIIECSQDAFKGWTAFLKPFYKKTCPFPIRPVREFRVQKEHPRLMFHRNFNNSPWESSVVNTPASFRSMKAVNEGEFKLPGLAYKDKLPISTAKYNDLQFLKKFCRPETRRYYDELPHAANIKESEGN</sequence>
<name>A0ABM3MZP2_GALME</name>
<dbReference type="Proteomes" id="UP001652740">
    <property type="component" value="Unplaced"/>
</dbReference>